<feature type="region of interest" description="Disordered" evidence="1">
    <location>
        <begin position="1"/>
        <end position="94"/>
    </location>
</feature>
<proteinExistence type="predicted"/>
<dbReference type="AlphaFoldDB" id="A0A8S1DNA9"/>
<evidence type="ECO:0000313" key="2">
    <source>
        <dbReference type="EMBL" id="CAB3382056.1"/>
    </source>
</evidence>
<reference evidence="2 3" key="1">
    <citation type="submission" date="2020-04" db="EMBL/GenBank/DDBJ databases">
        <authorList>
            <person name="Alioto T."/>
            <person name="Alioto T."/>
            <person name="Gomez Garrido J."/>
        </authorList>
    </citation>
    <scope>NUCLEOTIDE SEQUENCE [LARGE SCALE GENOMIC DNA]</scope>
</reference>
<sequence length="94" mass="9856">MERVDDCRLQVAPAAPEFGSDQLQPAPPGGSEAAPHRSLLRSVAEVSGASAGYPSVQPACQPSTQPHTRSSQPWDPFAGLTPKAGAERCVPQQH</sequence>
<organism evidence="2 3">
    <name type="scientific">Cloeon dipterum</name>
    <dbReference type="NCBI Taxonomy" id="197152"/>
    <lineage>
        <taxon>Eukaryota</taxon>
        <taxon>Metazoa</taxon>
        <taxon>Ecdysozoa</taxon>
        <taxon>Arthropoda</taxon>
        <taxon>Hexapoda</taxon>
        <taxon>Insecta</taxon>
        <taxon>Pterygota</taxon>
        <taxon>Palaeoptera</taxon>
        <taxon>Ephemeroptera</taxon>
        <taxon>Pisciforma</taxon>
        <taxon>Baetidae</taxon>
        <taxon>Cloeon</taxon>
    </lineage>
</organism>
<comment type="caution">
    <text evidence="2">The sequence shown here is derived from an EMBL/GenBank/DDBJ whole genome shotgun (WGS) entry which is preliminary data.</text>
</comment>
<feature type="compositionally biased region" description="Polar residues" evidence="1">
    <location>
        <begin position="58"/>
        <end position="73"/>
    </location>
</feature>
<evidence type="ECO:0000313" key="3">
    <source>
        <dbReference type="Proteomes" id="UP000494165"/>
    </source>
</evidence>
<accession>A0A8S1DNA9</accession>
<keyword evidence="3" id="KW-1185">Reference proteome</keyword>
<evidence type="ECO:0000256" key="1">
    <source>
        <dbReference type="SAM" id="MobiDB-lite"/>
    </source>
</evidence>
<gene>
    <name evidence="2" type="ORF">CLODIP_2_CD13189</name>
</gene>
<dbReference type="EMBL" id="CADEPI010000256">
    <property type="protein sequence ID" value="CAB3382056.1"/>
    <property type="molecule type" value="Genomic_DNA"/>
</dbReference>
<dbReference type="Proteomes" id="UP000494165">
    <property type="component" value="Unassembled WGS sequence"/>
</dbReference>
<protein>
    <submittedName>
        <fullName evidence="2">Uncharacterized protein</fullName>
    </submittedName>
</protein>
<name>A0A8S1DNA9_9INSE</name>